<dbReference type="AlphaFoldDB" id="A0A2J8XDV7"/>
<sequence>HVGSGDLFSGMNSPSRTFCSEDSHIQLWEIISLIIPSTFEDYQISQQQYCGLEC</sequence>
<evidence type="ECO:0000313" key="1">
    <source>
        <dbReference type="EMBL" id="PNJ80221.1"/>
    </source>
</evidence>
<protein>
    <submittedName>
        <fullName evidence="1">CDC42SE2 isoform 2</fullName>
    </submittedName>
</protein>
<feature type="non-terminal residue" evidence="1">
    <location>
        <position position="1"/>
    </location>
</feature>
<gene>
    <name evidence="1" type="ORF">CR201_G0002614</name>
</gene>
<reference evidence="1" key="1">
    <citation type="submission" date="2017-12" db="EMBL/GenBank/DDBJ databases">
        <title>High-resolution comparative analysis of great ape genomes.</title>
        <authorList>
            <person name="Pollen A."/>
            <person name="Hastie A."/>
            <person name="Hormozdiari F."/>
            <person name="Dougherty M."/>
            <person name="Liu R."/>
            <person name="Chaisson M."/>
            <person name="Hoppe E."/>
            <person name="Hill C."/>
            <person name="Pang A."/>
            <person name="Hillier L."/>
            <person name="Baker C."/>
            <person name="Armstrong J."/>
            <person name="Shendure J."/>
            <person name="Paten B."/>
            <person name="Wilson R."/>
            <person name="Chao H."/>
            <person name="Schneider V."/>
            <person name="Ventura M."/>
            <person name="Kronenberg Z."/>
            <person name="Murali S."/>
            <person name="Gordon D."/>
            <person name="Cantsilieris S."/>
            <person name="Munson K."/>
            <person name="Nelson B."/>
            <person name="Raja A."/>
            <person name="Underwood J."/>
            <person name="Diekhans M."/>
            <person name="Fiddes I."/>
            <person name="Haussler D."/>
            <person name="Eichler E."/>
        </authorList>
    </citation>
    <scope>NUCLEOTIDE SEQUENCE [LARGE SCALE GENOMIC DNA]</scope>
    <source>
        <strain evidence="1">Susie</strain>
    </source>
</reference>
<name>A0A2J8XDV7_PONAB</name>
<feature type="non-terminal residue" evidence="1">
    <location>
        <position position="54"/>
    </location>
</feature>
<comment type="caution">
    <text evidence="1">The sequence shown here is derived from an EMBL/GenBank/DDBJ whole genome shotgun (WGS) entry which is preliminary data.</text>
</comment>
<accession>A0A2J8XDV7</accession>
<proteinExistence type="predicted"/>
<dbReference type="EMBL" id="NDHI03003367">
    <property type="protein sequence ID" value="PNJ80221.1"/>
    <property type="molecule type" value="Genomic_DNA"/>
</dbReference>
<organism evidence="1">
    <name type="scientific">Pongo abelii</name>
    <name type="common">Sumatran orangutan</name>
    <name type="synonym">Pongo pygmaeus abelii</name>
    <dbReference type="NCBI Taxonomy" id="9601"/>
    <lineage>
        <taxon>Eukaryota</taxon>
        <taxon>Metazoa</taxon>
        <taxon>Chordata</taxon>
        <taxon>Craniata</taxon>
        <taxon>Vertebrata</taxon>
        <taxon>Euteleostomi</taxon>
        <taxon>Mammalia</taxon>
        <taxon>Eutheria</taxon>
        <taxon>Euarchontoglires</taxon>
        <taxon>Primates</taxon>
        <taxon>Haplorrhini</taxon>
        <taxon>Catarrhini</taxon>
        <taxon>Hominidae</taxon>
        <taxon>Pongo</taxon>
    </lineage>
</organism>